<evidence type="ECO:0000313" key="7">
    <source>
        <dbReference type="Proteomes" id="UP000297025"/>
    </source>
</evidence>
<evidence type="ECO:0000256" key="1">
    <source>
        <dbReference type="ARBA" id="ARBA00001974"/>
    </source>
</evidence>
<feature type="compositionally biased region" description="Low complexity" evidence="4">
    <location>
        <begin position="268"/>
        <end position="295"/>
    </location>
</feature>
<dbReference type="EMBL" id="CP038462">
    <property type="protein sequence ID" value="QCC78363.1"/>
    <property type="molecule type" value="Genomic_DNA"/>
</dbReference>
<dbReference type="KEGG" id="ndp:E2C04_16265"/>
<dbReference type="InterPro" id="IPR023753">
    <property type="entry name" value="FAD/NAD-binding_dom"/>
</dbReference>
<gene>
    <name evidence="6" type="ORF">E2C04_16265</name>
</gene>
<feature type="compositionally biased region" description="Low complexity" evidence="4">
    <location>
        <begin position="314"/>
        <end position="339"/>
    </location>
</feature>
<sequence length="348" mass="36569">MSPAGERRIVVVGAGMAAARLVEGLVARGLGPQVTVLGKEHHAPYNRILLSAVLEGTHDAGALTLRDPAWFAEHGVDLRLGVRVVEVDRGRRVVRTVDDTGAEAEVAFGRLVLATGLIPKLPPIRGVVDRKGHLHPKVHAFRTMADCRDLLAVLPDARRAVVVGGGLLGLQVARALAGRGLACEVVEGSEHLMSRQLSAPGGQALARDLRRLGTSVYTGSRAVRLTDEGLVLDNGFTLSTDLVILTAGGRPAMALARDAGLTVRRGVVVDSPSPRSTTPRSTRSATVPSSSTPRVWRGPPASSHRPGSRRACWPRSSPGRSAPTAARAASPGSAPPTSTWPCSASRRR</sequence>
<dbReference type="SUPFAM" id="SSF51905">
    <property type="entry name" value="FAD/NAD(P)-binding domain"/>
    <property type="match status" value="2"/>
</dbReference>
<name>A0A4P7UDM6_9ACTN</name>
<feature type="region of interest" description="Disordered" evidence="4">
    <location>
        <begin position="267"/>
        <end position="348"/>
    </location>
</feature>
<keyword evidence="2" id="KW-0285">Flavoprotein</keyword>
<dbReference type="RefSeq" id="WP_135833400.1">
    <property type="nucleotide sequence ID" value="NZ_CP038462.1"/>
</dbReference>
<evidence type="ECO:0000256" key="2">
    <source>
        <dbReference type="ARBA" id="ARBA00022630"/>
    </source>
</evidence>
<proteinExistence type="predicted"/>
<dbReference type="InterPro" id="IPR036188">
    <property type="entry name" value="FAD/NAD-bd_sf"/>
</dbReference>
<evidence type="ECO:0000256" key="4">
    <source>
        <dbReference type="SAM" id="MobiDB-lite"/>
    </source>
</evidence>
<evidence type="ECO:0000313" key="6">
    <source>
        <dbReference type="EMBL" id="QCC78363.1"/>
    </source>
</evidence>
<dbReference type="PANTHER" id="PTHR43429">
    <property type="entry name" value="PYRIDINE NUCLEOTIDE-DISULFIDE OXIDOREDUCTASE DOMAIN-CONTAINING"/>
    <property type="match status" value="1"/>
</dbReference>
<dbReference type="PRINTS" id="PR00368">
    <property type="entry name" value="FADPNR"/>
</dbReference>
<reference evidence="6 7" key="1">
    <citation type="journal article" date="2008" name="Int. J. Syst. Evol. Microbiol.">
        <title>Nocardioides daphniae sp. nov., isolated from Daphnia cucullata (Crustacea: Cladocera).</title>
        <authorList>
            <person name="Toth E.M."/>
            <person name="Keki Z."/>
            <person name="Homonnay Z.G."/>
            <person name="Borsodi A.K."/>
            <person name="Marialigeti K."/>
            <person name="Schumann P."/>
        </authorList>
    </citation>
    <scope>NUCLEOTIDE SEQUENCE [LARGE SCALE GENOMIC DNA]</scope>
    <source>
        <strain evidence="6 7">JCM 16608</strain>
    </source>
</reference>
<evidence type="ECO:0000259" key="5">
    <source>
        <dbReference type="Pfam" id="PF07992"/>
    </source>
</evidence>
<dbReference type="InterPro" id="IPR050260">
    <property type="entry name" value="FAD-bd_OxRdtase"/>
</dbReference>
<dbReference type="GO" id="GO:0016491">
    <property type="term" value="F:oxidoreductase activity"/>
    <property type="evidence" value="ECO:0007669"/>
    <property type="project" value="InterPro"/>
</dbReference>
<dbReference type="Gene3D" id="3.50.50.60">
    <property type="entry name" value="FAD/NAD(P)-binding domain"/>
    <property type="match status" value="2"/>
</dbReference>
<dbReference type="PANTHER" id="PTHR43429:SF3">
    <property type="entry name" value="NITRITE REDUCTASE [NAD(P)H]"/>
    <property type="match status" value="1"/>
</dbReference>
<dbReference type="PRINTS" id="PR00411">
    <property type="entry name" value="PNDRDTASEI"/>
</dbReference>
<dbReference type="Proteomes" id="UP000297025">
    <property type="component" value="Chromosome"/>
</dbReference>
<evidence type="ECO:0000256" key="3">
    <source>
        <dbReference type="ARBA" id="ARBA00022827"/>
    </source>
</evidence>
<accession>A0A4P7UDM6</accession>
<dbReference type="Pfam" id="PF07992">
    <property type="entry name" value="Pyr_redox_2"/>
    <property type="match status" value="1"/>
</dbReference>
<comment type="cofactor">
    <cofactor evidence="1">
        <name>FAD</name>
        <dbReference type="ChEBI" id="CHEBI:57692"/>
    </cofactor>
</comment>
<feature type="domain" description="FAD/NAD(P)-binding" evidence="5">
    <location>
        <begin position="8"/>
        <end position="271"/>
    </location>
</feature>
<dbReference type="OrthoDB" id="9768666at2"/>
<protein>
    <recommendedName>
        <fullName evidence="5">FAD/NAD(P)-binding domain-containing protein</fullName>
    </recommendedName>
</protein>
<keyword evidence="3" id="KW-0274">FAD</keyword>
<dbReference type="AlphaFoldDB" id="A0A4P7UDM6"/>
<organism evidence="6 7">
    <name type="scientific">Nocardioides daphniae</name>
    <dbReference type="NCBI Taxonomy" id="402297"/>
    <lineage>
        <taxon>Bacteria</taxon>
        <taxon>Bacillati</taxon>
        <taxon>Actinomycetota</taxon>
        <taxon>Actinomycetes</taxon>
        <taxon>Propionibacteriales</taxon>
        <taxon>Nocardioidaceae</taxon>
        <taxon>Nocardioides</taxon>
    </lineage>
</organism>